<dbReference type="PANTHER" id="PTHR44051">
    <property type="entry name" value="GLUTATHIONE S-TRANSFERASE-RELATED"/>
    <property type="match status" value="1"/>
</dbReference>
<dbReference type="SUPFAM" id="SSF52833">
    <property type="entry name" value="Thioredoxin-like"/>
    <property type="match status" value="1"/>
</dbReference>
<evidence type="ECO:0000313" key="6">
    <source>
        <dbReference type="Proteomes" id="UP001565368"/>
    </source>
</evidence>
<dbReference type="GeneID" id="95986508"/>
<name>A0ABR3Q2H3_9TREE</name>
<organism evidence="5 6">
    <name type="scientific">Vanrija albida</name>
    <dbReference type="NCBI Taxonomy" id="181172"/>
    <lineage>
        <taxon>Eukaryota</taxon>
        <taxon>Fungi</taxon>
        <taxon>Dikarya</taxon>
        <taxon>Basidiomycota</taxon>
        <taxon>Agaricomycotina</taxon>
        <taxon>Tremellomycetes</taxon>
        <taxon>Trichosporonales</taxon>
        <taxon>Trichosporonaceae</taxon>
        <taxon>Vanrija</taxon>
    </lineage>
</organism>
<comment type="similarity">
    <text evidence="1 2">Belongs to the GST superfamily.</text>
</comment>
<dbReference type="SFLD" id="SFLDG00358">
    <property type="entry name" value="Main_(cytGST)"/>
    <property type="match status" value="1"/>
</dbReference>
<feature type="domain" description="GST C-terminal" evidence="4">
    <location>
        <begin position="92"/>
        <end position="250"/>
    </location>
</feature>
<dbReference type="InterPro" id="IPR040079">
    <property type="entry name" value="Glutathione_S-Trfase"/>
</dbReference>
<evidence type="ECO:0008006" key="7">
    <source>
        <dbReference type="Google" id="ProtNLM"/>
    </source>
</evidence>
<evidence type="ECO:0000256" key="2">
    <source>
        <dbReference type="RuleBase" id="RU003494"/>
    </source>
</evidence>
<dbReference type="SFLD" id="SFLDG01150">
    <property type="entry name" value="Main.1:_Beta-like"/>
    <property type="match status" value="1"/>
</dbReference>
<dbReference type="PROSITE" id="PS50404">
    <property type="entry name" value="GST_NTER"/>
    <property type="match status" value="1"/>
</dbReference>
<protein>
    <recommendedName>
        <fullName evidence="7">GST N-terminal domain-containing protein</fullName>
    </recommendedName>
</protein>
<sequence>MTKYTLYGWPNTASTSIRWLLAELGAPYTYIKVNVSRGTEEQRDPAYRALNPKGRIPTLLIGDAQTPLTESGAIALYLGETHPDASLLPAPGSPGRAKFLETYTFLVNSHLPAMRDWLQVVREMEDGPLQAVVAKGDALPAPVVADPAEVRGVRKLALRRIVANLTVLEGELGKHAYLAGDDLTVIDFVFTVTTTWEPVIHQLIAKRFPNLQAYTDRIRSRPTWQPIAEDEGVAGDIAGVRDWQEEYAPLFD</sequence>
<dbReference type="RefSeq" id="XP_069208596.1">
    <property type="nucleotide sequence ID" value="XM_069353954.1"/>
</dbReference>
<dbReference type="Pfam" id="PF02798">
    <property type="entry name" value="GST_N"/>
    <property type="match status" value="1"/>
</dbReference>
<evidence type="ECO:0000256" key="1">
    <source>
        <dbReference type="ARBA" id="ARBA00007409"/>
    </source>
</evidence>
<dbReference type="Proteomes" id="UP001565368">
    <property type="component" value="Unassembled WGS sequence"/>
</dbReference>
<evidence type="ECO:0000313" key="5">
    <source>
        <dbReference type="EMBL" id="KAL1408652.1"/>
    </source>
</evidence>
<dbReference type="Gene3D" id="3.40.30.10">
    <property type="entry name" value="Glutaredoxin"/>
    <property type="match status" value="1"/>
</dbReference>
<dbReference type="SFLD" id="SFLDS00019">
    <property type="entry name" value="Glutathione_Transferase_(cytos"/>
    <property type="match status" value="1"/>
</dbReference>
<dbReference type="InterPro" id="IPR004046">
    <property type="entry name" value="GST_C"/>
</dbReference>
<reference evidence="5 6" key="1">
    <citation type="submission" date="2023-08" db="EMBL/GenBank/DDBJ databases">
        <title>Annotated Genome Sequence of Vanrija albida AlHP1.</title>
        <authorList>
            <person name="Herzog R."/>
        </authorList>
    </citation>
    <scope>NUCLEOTIDE SEQUENCE [LARGE SCALE GENOMIC DNA]</scope>
    <source>
        <strain evidence="5 6">AlHP1</strain>
    </source>
</reference>
<dbReference type="CDD" id="cd03057">
    <property type="entry name" value="GST_N_Beta"/>
    <property type="match status" value="1"/>
</dbReference>
<keyword evidence="6" id="KW-1185">Reference proteome</keyword>
<comment type="caution">
    <text evidence="5">The sequence shown here is derived from an EMBL/GenBank/DDBJ whole genome shotgun (WGS) entry which is preliminary data.</text>
</comment>
<accession>A0ABR3Q2H3</accession>
<dbReference type="PROSITE" id="PS50405">
    <property type="entry name" value="GST_CTER"/>
    <property type="match status" value="1"/>
</dbReference>
<dbReference type="InterPro" id="IPR036282">
    <property type="entry name" value="Glutathione-S-Trfase_C_sf"/>
</dbReference>
<dbReference type="SUPFAM" id="SSF47616">
    <property type="entry name" value="GST C-terminal domain-like"/>
    <property type="match status" value="1"/>
</dbReference>
<dbReference type="InterPro" id="IPR010987">
    <property type="entry name" value="Glutathione-S-Trfase_C-like"/>
</dbReference>
<evidence type="ECO:0000259" key="4">
    <source>
        <dbReference type="PROSITE" id="PS50405"/>
    </source>
</evidence>
<proteinExistence type="inferred from homology"/>
<dbReference type="EMBL" id="JBBXJM010000004">
    <property type="protein sequence ID" value="KAL1408652.1"/>
    <property type="molecule type" value="Genomic_DNA"/>
</dbReference>
<gene>
    <name evidence="5" type="ORF">Q8F55_005465</name>
</gene>
<dbReference type="PANTHER" id="PTHR44051:SF21">
    <property type="entry name" value="GLUTATHIONE S-TRANSFERASE FAMILY PROTEIN"/>
    <property type="match status" value="1"/>
</dbReference>
<dbReference type="Pfam" id="PF00043">
    <property type="entry name" value="GST_C"/>
    <property type="match status" value="1"/>
</dbReference>
<dbReference type="InterPro" id="IPR004045">
    <property type="entry name" value="Glutathione_S-Trfase_N"/>
</dbReference>
<evidence type="ECO:0000259" key="3">
    <source>
        <dbReference type="PROSITE" id="PS50404"/>
    </source>
</evidence>
<dbReference type="InterPro" id="IPR036249">
    <property type="entry name" value="Thioredoxin-like_sf"/>
</dbReference>
<feature type="domain" description="GST N-terminal" evidence="3">
    <location>
        <begin position="1"/>
        <end position="86"/>
    </location>
</feature>
<dbReference type="Gene3D" id="1.20.1050.10">
    <property type="match status" value="1"/>
</dbReference>